<name>A0A1Y4QVS9_9ENTE</name>
<reference evidence="4" key="1">
    <citation type="submission" date="2017-04" db="EMBL/GenBank/DDBJ databases">
        <title>Function of individual gut microbiota members based on whole genome sequencing of pure cultures obtained from chicken caecum.</title>
        <authorList>
            <person name="Medvecky M."/>
            <person name="Cejkova D."/>
            <person name="Polansky O."/>
            <person name="Karasova D."/>
            <person name="Kubasova T."/>
            <person name="Cizek A."/>
            <person name="Rychlik I."/>
        </authorList>
    </citation>
    <scope>NUCLEOTIDE SEQUENCE [LARGE SCALE GENOMIC DNA]</scope>
    <source>
        <strain evidence="4">An144</strain>
    </source>
</reference>
<organism evidence="3 4">
    <name type="scientific">Enterococcus cecorum</name>
    <dbReference type="NCBI Taxonomy" id="44008"/>
    <lineage>
        <taxon>Bacteria</taxon>
        <taxon>Bacillati</taxon>
        <taxon>Bacillota</taxon>
        <taxon>Bacilli</taxon>
        <taxon>Lactobacillales</taxon>
        <taxon>Enterococcaceae</taxon>
        <taxon>Enterococcus</taxon>
    </lineage>
</organism>
<dbReference type="RefSeq" id="WP_087215900.1">
    <property type="nucleotide sequence ID" value="NZ_NFLC01000024.1"/>
</dbReference>
<dbReference type="Proteomes" id="UP000196074">
    <property type="component" value="Unassembled WGS sequence"/>
</dbReference>
<comment type="caution">
    <text evidence="3">The sequence shown here is derived from an EMBL/GenBank/DDBJ whole genome shotgun (WGS) entry which is preliminary data.</text>
</comment>
<sequence>MHNEDAREKRINQMLMIGIYIMLGVILFTSIFYLKATKSYRHARNEAIQIATQYGKLDQVDDFYWFNRKNTYFSVGGKDAKGDEKYVIIAQKGGKVQVVNQKDGYNEDEIRQVFAKVHPNQTILKTTLGFYKKHIVWEIVSKQNQYYFFDFKSGQAIENI</sequence>
<evidence type="ECO:0000259" key="2">
    <source>
        <dbReference type="Pfam" id="PF17881"/>
    </source>
</evidence>
<evidence type="ECO:0000313" key="4">
    <source>
        <dbReference type="Proteomes" id="UP000196074"/>
    </source>
</evidence>
<dbReference type="InterPro" id="IPR041401">
    <property type="entry name" value="TseB-like_dom"/>
</dbReference>
<feature type="domain" description="Cell wall elongation regulator TseB-like" evidence="2">
    <location>
        <begin position="46"/>
        <end position="89"/>
    </location>
</feature>
<keyword evidence="1" id="KW-1133">Transmembrane helix</keyword>
<keyword evidence="1" id="KW-0472">Membrane</keyword>
<accession>A0A1Y4QVS9</accession>
<keyword evidence="1" id="KW-0812">Transmembrane</keyword>
<dbReference type="InterPro" id="IPR046350">
    <property type="entry name" value="Cystatin_sf"/>
</dbReference>
<feature type="transmembrane region" description="Helical" evidence="1">
    <location>
        <begin position="14"/>
        <end position="34"/>
    </location>
</feature>
<evidence type="ECO:0000313" key="3">
    <source>
        <dbReference type="EMBL" id="OUQ09424.1"/>
    </source>
</evidence>
<proteinExistence type="predicted"/>
<dbReference type="AlphaFoldDB" id="A0A1Y4QVS9"/>
<evidence type="ECO:0000256" key="1">
    <source>
        <dbReference type="SAM" id="Phobius"/>
    </source>
</evidence>
<gene>
    <name evidence="3" type="ORF">B5E88_10295</name>
</gene>
<dbReference type="Gene3D" id="3.10.450.40">
    <property type="match status" value="2"/>
</dbReference>
<dbReference type="SUPFAM" id="SSF54403">
    <property type="entry name" value="Cystatin/monellin"/>
    <property type="match status" value="2"/>
</dbReference>
<protein>
    <recommendedName>
        <fullName evidence="2">Cell wall elongation regulator TseB-like domain-containing protein</fullName>
    </recommendedName>
</protein>
<dbReference type="EMBL" id="NFLC01000024">
    <property type="protein sequence ID" value="OUQ09424.1"/>
    <property type="molecule type" value="Genomic_DNA"/>
</dbReference>
<dbReference type="Pfam" id="PF17881">
    <property type="entry name" value="TseB"/>
    <property type="match status" value="1"/>
</dbReference>